<reference evidence="1 2" key="1">
    <citation type="submission" date="2023-09" db="EMBL/GenBank/DDBJ databases">
        <authorList>
            <person name="Rey-Velasco X."/>
        </authorList>
    </citation>
    <scope>NUCLEOTIDE SEQUENCE [LARGE SCALE GENOMIC DNA]</scope>
    <source>
        <strain evidence="1 2">W345</strain>
    </source>
</reference>
<dbReference type="RefSeq" id="WP_311364347.1">
    <property type="nucleotide sequence ID" value="NZ_JAVRIC010000006.1"/>
</dbReference>
<evidence type="ECO:0000313" key="2">
    <source>
        <dbReference type="Proteomes" id="UP001254608"/>
    </source>
</evidence>
<accession>A0ABU2WGF8</accession>
<name>A0ABU2WGF8_9GAMM</name>
<sequence>MAADSLRCGSRIVSTGARALEVEAVCGEPDYRDVWSYQVRGRIVADDEEWTYNFGANQLLRILHFSNGRLSRIDSDGYGFSTRRGANCQPAEIVEGVSKYRLLARCGEPDAQAATLLLAPSREHRYHHAYPGGPRDWTVRQVYRERWLYDFGSSYLQREVTLENGRVTDVQNGQRGFLN</sequence>
<proteinExistence type="predicted"/>
<comment type="caution">
    <text evidence="1">The sequence shown here is derived from an EMBL/GenBank/DDBJ whole genome shotgun (WGS) entry which is preliminary data.</text>
</comment>
<protein>
    <submittedName>
        <fullName evidence="1">DUF2845 domain-containing protein</fullName>
    </submittedName>
</protein>
<dbReference type="Pfam" id="PF11006">
    <property type="entry name" value="DUF2845"/>
    <property type="match status" value="2"/>
</dbReference>
<dbReference type="Proteomes" id="UP001254608">
    <property type="component" value="Unassembled WGS sequence"/>
</dbReference>
<organism evidence="1 2">
    <name type="scientific">Banduia mediterranea</name>
    <dbReference type="NCBI Taxonomy" id="3075609"/>
    <lineage>
        <taxon>Bacteria</taxon>
        <taxon>Pseudomonadati</taxon>
        <taxon>Pseudomonadota</taxon>
        <taxon>Gammaproteobacteria</taxon>
        <taxon>Nevskiales</taxon>
        <taxon>Algiphilaceae</taxon>
        <taxon>Banduia</taxon>
    </lineage>
</organism>
<gene>
    <name evidence="1" type="ORF">RM530_06180</name>
</gene>
<dbReference type="InterPro" id="IPR021268">
    <property type="entry name" value="DUF2845"/>
</dbReference>
<evidence type="ECO:0000313" key="1">
    <source>
        <dbReference type="EMBL" id="MDT0496953.1"/>
    </source>
</evidence>
<keyword evidence="2" id="KW-1185">Reference proteome</keyword>
<dbReference type="EMBL" id="JAVRIC010000006">
    <property type="protein sequence ID" value="MDT0496953.1"/>
    <property type="molecule type" value="Genomic_DNA"/>
</dbReference>